<name>G3H6P0_CRIGR</name>
<evidence type="ECO:0000313" key="2">
    <source>
        <dbReference type="Proteomes" id="UP000001075"/>
    </source>
</evidence>
<organism evidence="1 2">
    <name type="scientific">Cricetulus griseus</name>
    <name type="common">Chinese hamster</name>
    <name type="synonym">Cricetulus barabensis griseus</name>
    <dbReference type="NCBI Taxonomy" id="10029"/>
    <lineage>
        <taxon>Eukaryota</taxon>
        <taxon>Metazoa</taxon>
        <taxon>Chordata</taxon>
        <taxon>Craniata</taxon>
        <taxon>Vertebrata</taxon>
        <taxon>Euteleostomi</taxon>
        <taxon>Mammalia</taxon>
        <taxon>Eutheria</taxon>
        <taxon>Euarchontoglires</taxon>
        <taxon>Glires</taxon>
        <taxon>Rodentia</taxon>
        <taxon>Myomorpha</taxon>
        <taxon>Muroidea</taxon>
        <taxon>Cricetidae</taxon>
        <taxon>Cricetinae</taxon>
        <taxon>Cricetulus</taxon>
    </lineage>
</organism>
<accession>G3H6P0</accession>
<dbReference type="AlphaFoldDB" id="G3H6P0"/>
<evidence type="ECO:0000313" key="1">
    <source>
        <dbReference type="EMBL" id="EGV99602.1"/>
    </source>
</evidence>
<dbReference type="Proteomes" id="UP000001075">
    <property type="component" value="Unassembled WGS sequence"/>
</dbReference>
<protein>
    <submittedName>
        <fullName evidence="1">Uncharacterized protein</fullName>
    </submittedName>
</protein>
<gene>
    <name evidence="1" type="ORF">I79_006007</name>
</gene>
<dbReference type="InParanoid" id="G3H6P0"/>
<dbReference type="EMBL" id="JH000178">
    <property type="protein sequence ID" value="EGV99602.1"/>
    <property type="molecule type" value="Genomic_DNA"/>
</dbReference>
<proteinExistence type="predicted"/>
<sequence>MRGKPLFISPGLDSQPLAICLCSLTLQRVFISVRGHLSKHCSYVAFTTDSFLPHGPVSSQLRSGS</sequence>
<reference evidence="2" key="1">
    <citation type="journal article" date="2011" name="Nat. Biotechnol.">
        <title>The genomic sequence of the Chinese hamster ovary (CHO)-K1 cell line.</title>
        <authorList>
            <person name="Xu X."/>
            <person name="Nagarajan H."/>
            <person name="Lewis N.E."/>
            <person name="Pan S."/>
            <person name="Cai Z."/>
            <person name="Liu X."/>
            <person name="Chen W."/>
            <person name="Xie M."/>
            <person name="Wang W."/>
            <person name="Hammond S."/>
            <person name="Andersen M.R."/>
            <person name="Neff N."/>
            <person name="Passarelli B."/>
            <person name="Koh W."/>
            <person name="Fan H.C."/>
            <person name="Wang J."/>
            <person name="Gui Y."/>
            <person name="Lee K.H."/>
            <person name="Betenbaugh M.J."/>
            <person name="Quake S.R."/>
            <person name="Famili I."/>
            <person name="Palsson B.O."/>
            <person name="Wang J."/>
        </authorList>
    </citation>
    <scope>NUCLEOTIDE SEQUENCE [LARGE SCALE GENOMIC DNA]</scope>
    <source>
        <strain evidence="2">CHO K1 cell line</strain>
    </source>
</reference>